<evidence type="ECO:0000256" key="1">
    <source>
        <dbReference type="SAM" id="SignalP"/>
    </source>
</evidence>
<proteinExistence type="predicted"/>
<dbReference type="EMBL" id="CP069620">
    <property type="protein sequence ID" value="UZH56021.1"/>
    <property type="molecule type" value="Genomic_DNA"/>
</dbReference>
<protein>
    <recommendedName>
        <fullName evidence="4">Membrane metalloprotease</fullName>
    </recommendedName>
</protein>
<feature type="signal peptide" evidence="1">
    <location>
        <begin position="1"/>
        <end position="21"/>
    </location>
</feature>
<dbReference type="InterPro" id="IPR024079">
    <property type="entry name" value="MetalloPept_cat_dom_sf"/>
</dbReference>
<dbReference type="Proteomes" id="UP001163981">
    <property type="component" value="Chromosome"/>
</dbReference>
<dbReference type="SUPFAM" id="SSF55486">
    <property type="entry name" value="Metalloproteases ('zincins'), catalytic domain"/>
    <property type="match status" value="1"/>
</dbReference>
<keyword evidence="1" id="KW-0732">Signal</keyword>
<organism evidence="2 3">
    <name type="scientific">Salinimicrobium tongyeongense</name>
    <dbReference type="NCBI Taxonomy" id="2809707"/>
    <lineage>
        <taxon>Bacteria</taxon>
        <taxon>Pseudomonadati</taxon>
        <taxon>Bacteroidota</taxon>
        <taxon>Flavobacteriia</taxon>
        <taxon>Flavobacteriales</taxon>
        <taxon>Flavobacteriaceae</taxon>
        <taxon>Salinimicrobium</taxon>
    </lineage>
</organism>
<sequence>MKKNFHWACILLLLLFTGCSTEESEKKPSAHRNDLVLGASARDFLSDETFTRLELEVVYVTGHKPEDQVLQSLTSFLKSYTHKPGGISIKSRAIVSPEMGSYSIKEIKTVEKQHRSVFSEDDKLGVFIFFADNKSEDSKTNNRILGKAYLNTSVVIFDNRELSQMTGSVSQNEIQTVTLHHEFGHLFGLVNNGSPAQSEHEDLNKESRAHCKVEGCLMAAAIEFSSSPISLLEDDQNTLDFDEHCKLDLKANGGK</sequence>
<evidence type="ECO:0000313" key="2">
    <source>
        <dbReference type="EMBL" id="UZH56021.1"/>
    </source>
</evidence>
<keyword evidence="3" id="KW-1185">Reference proteome</keyword>
<feature type="chain" id="PRO_5046880204" description="Membrane metalloprotease" evidence="1">
    <location>
        <begin position="22"/>
        <end position="255"/>
    </location>
</feature>
<dbReference type="Gene3D" id="3.40.390.10">
    <property type="entry name" value="Collagenase (Catalytic Domain)"/>
    <property type="match status" value="1"/>
</dbReference>
<name>A0ABY6NTP3_9FLAO</name>
<evidence type="ECO:0008006" key="4">
    <source>
        <dbReference type="Google" id="ProtNLM"/>
    </source>
</evidence>
<evidence type="ECO:0000313" key="3">
    <source>
        <dbReference type="Proteomes" id="UP001163981"/>
    </source>
</evidence>
<dbReference type="PROSITE" id="PS51257">
    <property type="entry name" value="PROKAR_LIPOPROTEIN"/>
    <property type="match status" value="1"/>
</dbReference>
<gene>
    <name evidence="2" type="ORF">JRG66_03890</name>
</gene>
<reference evidence="2" key="1">
    <citation type="submission" date="2021-02" db="EMBL/GenBank/DDBJ databases">
        <title>Salinimicrobium sp. nov. isolated from seawater in Tongyeong, Republic of Korea.</title>
        <authorList>
            <person name="Lee S.-J."/>
        </authorList>
    </citation>
    <scope>NUCLEOTIDE SEQUENCE</scope>
    <source>
        <strain evidence="2">HN-2-9-2</strain>
    </source>
</reference>
<accession>A0ABY6NTP3</accession>
<dbReference type="RefSeq" id="WP_265164434.1">
    <property type="nucleotide sequence ID" value="NZ_CP069620.1"/>
</dbReference>